<organism evidence="1 2">
    <name type="scientific">Dentiscutata erythropus</name>
    <dbReference type="NCBI Taxonomy" id="1348616"/>
    <lineage>
        <taxon>Eukaryota</taxon>
        <taxon>Fungi</taxon>
        <taxon>Fungi incertae sedis</taxon>
        <taxon>Mucoromycota</taxon>
        <taxon>Glomeromycotina</taxon>
        <taxon>Glomeromycetes</taxon>
        <taxon>Diversisporales</taxon>
        <taxon>Gigasporaceae</taxon>
        <taxon>Dentiscutata</taxon>
    </lineage>
</organism>
<protein>
    <submittedName>
        <fullName evidence="1">7092_t:CDS:1</fullName>
    </submittedName>
</protein>
<reference evidence="1" key="1">
    <citation type="submission" date="2021-06" db="EMBL/GenBank/DDBJ databases">
        <authorList>
            <person name="Kallberg Y."/>
            <person name="Tangrot J."/>
            <person name="Rosling A."/>
        </authorList>
    </citation>
    <scope>NUCLEOTIDE SEQUENCE</scope>
    <source>
        <strain evidence="1">MA453B</strain>
    </source>
</reference>
<accession>A0A9N9PHQ0</accession>
<keyword evidence="2" id="KW-1185">Reference proteome</keyword>
<dbReference type="AlphaFoldDB" id="A0A9N9PHQ0"/>
<dbReference type="Proteomes" id="UP000789405">
    <property type="component" value="Unassembled WGS sequence"/>
</dbReference>
<name>A0A9N9PHQ0_9GLOM</name>
<evidence type="ECO:0000313" key="2">
    <source>
        <dbReference type="Proteomes" id="UP000789405"/>
    </source>
</evidence>
<sequence length="40" mass="4742">QFIQDVNSMNEIKFLTINDNQDEDSDTFFNQLINTTKKTM</sequence>
<proteinExistence type="predicted"/>
<feature type="non-terminal residue" evidence="1">
    <location>
        <position position="40"/>
    </location>
</feature>
<evidence type="ECO:0000313" key="1">
    <source>
        <dbReference type="EMBL" id="CAG8821311.1"/>
    </source>
</evidence>
<gene>
    <name evidence="1" type="ORF">DERYTH_LOCUS27104</name>
</gene>
<dbReference type="EMBL" id="CAJVPY010060540">
    <property type="protein sequence ID" value="CAG8821311.1"/>
    <property type="molecule type" value="Genomic_DNA"/>
</dbReference>
<comment type="caution">
    <text evidence="1">The sequence shown here is derived from an EMBL/GenBank/DDBJ whole genome shotgun (WGS) entry which is preliminary data.</text>
</comment>